<sequence length="304" mass="34989">MFTIISTDTNLNVDLSVEDPRLSPIYLAILDSNIDKALKLLELASEIMNTIMIYSPLDRDTTSVVLEYIGNLQTQVDFCWSQMATIGWRQNATWIPISDPVTEDATETKKGAQETQKDKQVIRKGKWHGGDLMLMQLLIYHGARFTQLQNQIGESALDSCIKNHAIELVEMLLALSGSSVFQHPTNDNLESRKKTDEKSKKAAEQLEYMLSDFSKNSHLFQIKIFKNKFFSNTNKPKRRYFVIGNYVLQKREVYKHILIEMLPEIENWSGWHSPQSLQDFKNDMQIDGVNLQHGWFSNVSCTMM</sequence>
<evidence type="ECO:0000313" key="2">
    <source>
        <dbReference type="Proteomes" id="UP000023152"/>
    </source>
</evidence>
<organism evidence="1 2">
    <name type="scientific">Reticulomyxa filosa</name>
    <dbReference type="NCBI Taxonomy" id="46433"/>
    <lineage>
        <taxon>Eukaryota</taxon>
        <taxon>Sar</taxon>
        <taxon>Rhizaria</taxon>
        <taxon>Retaria</taxon>
        <taxon>Foraminifera</taxon>
        <taxon>Monothalamids</taxon>
        <taxon>Reticulomyxidae</taxon>
        <taxon>Reticulomyxa</taxon>
    </lineage>
</organism>
<proteinExistence type="predicted"/>
<comment type="caution">
    <text evidence="1">The sequence shown here is derived from an EMBL/GenBank/DDBJ whole genome shotgun (WGS) entry which is preliminary data.</text>
</comment>
<accession>X6MRR4</accession>
<reference evidence="1 2" key="1">
    <citation type="journal article" date="2013" name="Curr. Biol.">
        <title>The Genome of the Foraminiferan Reticulomyxa filosa.</title>
        <authorList>
            <person name="Glockner G."/>
            <person name="Hulsmann N."/>
            <person name="Schleicher M."/>
            <person name="Noegel A.A."/>
            <person name="Eichinger L."/>
            <person name="Gallinger C."/>
            <person name="Pawlowski J."/>
            <person name="Sierra R."/>
            <person name="Euteneuer U."/>
            <person name="Pillet L."/>
            <person name="Moustafa A."/>
            <person name="Platzer M."/>
            <person name="Groth M."/>
            <person name="Szafranski K."/>
            <person name="Schliwa M."/>
        </authorList>
    </citation>
    <scope>NUCLEOTIDE SEQUENCE [LARGE SCALE GENOMIC DNA]</scope>
</reference>
<gene>
    <name evidence="1" type="ORF">RFI_21571</name>
</gene>
<keyword evidence="2" id="KW-1185">Reference proteome</keyword>
<dbReference type="Proteomes" id="UP000023152">
    <property type="component" value="Unassembled WGS sequence"/>
</dbReference>
<dbReference type="EMBL" id="ASPP01018796">
    <property type="protein sequence ID" value="ETO15790.1"/>
    <property type="molecule type" value="Genomic_DNA"/>
</dbReference>
<evidence type="ECO:0000313" key="1">
    <source>
        <dbReference type="EMBL" id="ETO15790.1"/>
    </source>
</evidence>
<dbReference type="AlphaFoldDB" id="X6MRR4"/>
<name>X6MRR4_RETFI</name>
<protein>
    <submittedName>
        <fullName evidence="1">Uncharacterized protein</fullName>
    </submittedName>
</protein>